<gene>
    <name evidence="8" type="ORF">MNBD_NITROSPIRAE01-23</name>
</gene>
<dbReference type="PANTHER" id="PTHR42923">
    <property type="entry name" value="PROTOPORPHYRINOGEN OXIDASE"/>
    <property type="match status" value="1"/>
</dbReference>
<evidence type="ECO:0000256" key="4">
    <source>
        <dbReference type="ARBA" id="ARBA00023002"/>
    </source>
</evidence>
<evidence type="ECO:0000256" key="2">
    <source>
        <dbReference type="ARBA" id="ARBA00022630"/>
    </source>
</evidence>
<dbReference type="Gene3D" id="3.90.660.20">
    <property type="entry name" value="Protoporphyrinogen oxidase, mitochondrial, domain 2"/>
    <property type="match status" value="1"/>
</dbReference>
<proteinExistence type="predicted"/>
<dbReference type="InterPro" id="IPR036188">
    <property type="entry name" value="FAD/NAD-bd_sf"/>
</dbReference>
<dbReference type="SUPFAM" id="SSF54373">
    <property type="entry name" value="FAD-linked reductases, C-terminal domain"/>
    <property type="match status" value="1"/>
</dbReference>
<name>A0A3B1CRI9_9ZZZZ</name>
<dbReference type="GO" id="GO:0006783">
    <property type="term" value="P:heme biosynthetic process"/>
    <property type="evidence" value="ECO:0007669"/>
    <property type="project" value="UniProtKB-KW"/>
</dbReference>
<dbReference type="InterPro" id="IPR002937">
    <property type="entry name" value="Amino_oxidase"/>
</dbReference>
<dbReference type="InterPro" id="IPR004572">
    <property type="entry name" value="Protoporphyrinogen_oxidase"/>
</dbReference>
<sequence>MSQKPKKVIIIGGGITGLSTAYFLQEAFKKEKQAIELLLFEASPRLGGKITSERVDDFVIEGGPDSFITQKKGGMALVKTLGLTDRLVQTHPVNKAVYILSRGKLVPMPQGFNLMVPSRIVPFALSPLISWPGKIRMGMDLFIPKRTETTDESIASFVRRRLGQEAVELFADPILAGIFAGDAEKLSIKASFLQFAMLEQKYGSLIKGMLQRQKGAKKQGTASPAWSLFVTMKDGLSSIIDELKNRLNQCEIKTGSPVTSISPLQSGYEVCLGDQKYIADALVITTPTYKTADWIAPWNAGLSKSLGEIAYVSTATVSLGFKQKDIKHPLNGFGFVIPRREGSKLMASTWSSTKFPGRAPKDHVLIRVFMGGAHRESILEQDDAGLITTVRKELKDIMGIDAEPVVSRAFRWHKANPQYYVGHLDLVSKIENESKKHPGLFLCGAAYRGVGIPDCIQQGMDTAEKIKNLFQ</sequence>
<evidence type="ECO:0000256" key="3">
    <source>
        <dbReference type="ARBA" id="ARBA00022827"/>
    </source>
</evidence>
<keyword evidence="2" id="KW-0285">Flavoprotein</keyword>
<dbReference type="Pfam" id="PF01593">
    <property type="entry name" value="Amino_oxidase"/>
    <property type="match status" value="1"/>
</dbReference>
<organism evidence="8">
    <name type="scientific">hydrothermal vent metagenome</name>
    <dbReference type="NCBI Taxonomy" id="652676"/>
    <lineage>
        <taxon>unclassified sequences</taxon>
        <taxon>metagenomes</taxon>
        <taxon>ecological metagenomes</taxon>
    </lineage>
</organism>
<comment type="cofactor">
    <cofactor evidence="1">
        <name>FAD</name>
        <dbReference type="ChEBI" id="CHEBI:57692"/>
    </cofactor>
</comment>
<keyword evidence="5" id="KW-0350">Heme biosynthesis</keyword>
<feature type="domain" description="Amine oxidase" evidence="7">
    <location>
        <begin position="15"/>
        <end position="466"/>
    </location>
</feature>
<evidence type="ECO:0000256" key="6">
    <source>
        <dbReference type="ARBA" id="ARBA00023444"/>
    </source>
</evidence>
<dbReference type="NCBIfam" id="TIGR00562">
    <property type="entry name" value="proto_IX_ox"/>
    <property type="match status" value="1"/>
</dbReference>
<evidence type="ECO:0000256" key="1">
    <source>
        <dbReference type="ARBA" id="ARBA00001974"/>
    </source>
</evidence>
<reference evidence="8" key="1">
    <citation type="submission" date="2018-06" db="EMBL/GenBank/DDBJ databases">
        <authorList>
            <person name="Zhirakovskaya E."/>
        </authorList>
    </citation>
    <scope>NUCLEOTIDE SEQUENCE</scope>
</reference>
<comment type="pathway">
    <text evidence="6">Porphyrin-containing compound metabolism.</text>
</comment>
<evidence type="ECO:0000313" key="8">
    <source>
        <dbReference type="EMBL" id="VAX30952.1"/>
    </source>
</evidence>
<dbReference type="Gene3D" id="1.10.3110.10">
    <property type="entry name" value="protoporphyrinogen ix oxidase, domain 3"/>
    <property type="match status" value="1"/>
</dbReference>
<dbReference type="Gene3D" id="3.50.50.60">
    <property type="entry name" value="FAD/NAD(P)-binding domain"/>
    <property type="match status" value="1"/>
</dbReference>
<dbReference type="AlphaFoldDB" id="A0A3B1CRI9"/>
<dbReference type="SUPFAM" id="SSF51905">
    <property type="entry name" value="FAD/NAD(P)-binding domain"/>
    <property type="match status" value="1"/>
</dbReference>
<dbReference type="GO" id="GO:0004729">
    <property type="term" value="F:oxygen-dependent protoporphyrinogen oxidase activity"/>
    <property type="evidence" value="ECO:0007669"/>
    <property type="project" value="UniProtKB-EC"/>
</dbReference>
<protein>
    <submittedName>
        <fullName evidence="8">Protoporphyrinogen IX oxidase, aerobic, HemY</fullName>
        <ecNumber evidence="8">1.3.3.4</ecNumber>
    </submittedName>
</protein>
<evidence type="ECO:0000256" key="5">
    <source>
        <dbReference type="ARBA" id="ARBA00023133"/>
    </source>
</evidence>
<dbReference type="EMBL" id="UOGF01000069">
    <property type="protein sequence ID" value="VAX30952.1"/>
    <property type="molecule type" value="Genomic_DNA"/>
</dbReference>
<accession>A0A3B1CRI9</accession>
<evidence type="ECO:0000259" key="7">
    <source>
        <dbReference type="Pfam" id="PF01593"/>
    </source>
</evidence>
<dbReference type="EC" id="1.3.3.4" evidence="8"/>
<keyword evidence="3" id="KW-0274">FAD</keyword>
<dbReference type="InterPro" id="IPR050464">
    <property type="entry name" value="Zeta_carotene_desat/Oxidored"/>
</dbReference>
<keyword evidence="4 8" id="KW-0560">Oxidoreductase</keyword>
<dbReference type="PANTHER" id="PTHR42923:SF3">
    <property type="entry name" value="PROTOPORPHYRINOGEN OXIDASE"/>
    <property type="match status" value="1"/>
</dbReference>